<protein>
    <submittedName>
        <fullName evidence="1">Uncharacterized protein</fullName>
    </submittedName>
</protein>
<keyword evidence="2" id="KW-1185">Reference proteome</keyword>
<evidence type="ECO:0000313" key="1">
    <source>
        <dbReference type="EMBL" id="KAI5349412.1"/>
    </source>
</evidence>
<reference evidence="1 2" key="1">
    <citation type="journal article" date="2022" name="G3 (Bethesda)">
        <title>Whole-genome sequence and methylome profiling of the almond [Prunus dulcis (Mill.) D.A. Webb] cultivar 'Nonpareil'.</title>
        <authorList>
            <person name="D'Amico-Willman K.M."/>
            <person name="Ouma W.Z."/>
            <person name="Meulia T."/>
            <person name="Sideli G.M."/>
            <person name="Gradziel T.M."/>
            <person name="Fresnedo-Ramirez J."/>
        </authorList>
    </citation>
    <scope>NUCLEOTIDE SEQUENCE [LARGE SCALE GENOMIC DNA]</scope>
    <source>
        <strain evidence="1">Clone GOH B32 T37-40</strain>
    </source>
</reference>
<gene>
    <name evidence="1" type="ORF">L3X38_002299</name>
</gene>
<organism evidence="1 2">
    <name type="scientific">Prunus dulcis</name>
    <name type="common">Almond</name>
    <name type="synonym">Amygdalus dulcis</name>
    <dbReference type="NCBI Taxonomy" id="3755"/>
    <lineage>
        <taxon>Eukaryota</taxon>
        <taxon>Viridiplantae</taxon>
        <taxon>Streptophyta</taxon>
        <taxon>Embryophyta</taxon>
        <taxon>Tracheophyta</taxon>
        <taxon>Spermatophyta</taxon>
        <taxon>Magnoliopsida</taxon>
        <taxon>eudicotyledons</taxon>
        <taxon>Gunneridae</taxon>
        <taxon>Pentapetalae</taxon>
        <taxon>rosids</taxon>
        <taxon>fabids</taxon>
        <taxon>Rosales</taxon>
        <taxon>Rosaceae</taxon>
        <taxon>Amygdaloideae</taxon>
        <taxon>Amygdaleae</taxon>
        <taxon>Prunus</taxon>
    </lineage>
</organism>
<dbReference type="AlphaFoldDB" id="A0AAD4WXA7"/>
<accession>A0AAD4WXA7</accession>
<dbReference type="Proteomes" id="UP001054821">
    <property type="component" value="Chromosome 1"/>
</dbReference>
<sequence>MWLTTSAGKHLEVYFASIVKPVGKNLCSDGFSANLNIKRERILRSRHHVRHFGLGNYLGVAGGWVRDKLVLWHSKEDAKRRGFHH</sequence>
<comment type="caution">
    <text evidence="1">The sequence shown here is derived from an EMBL/GenBank/DDBJ whole genome shotgun (WGS) entry which is preliminary data.</text>
</comment>
<dbReference type="EMBL" id="JAJFAZ020000001">
    <property type="protein sequence ID" value="KAI5349412.1"/>
    <property type="molecule type" value="Genomic_DNA"/>
</dbReference>
<proteinExistence type="predicted"/>
<name>A0AAD4WXA7_PRUDU</name>
<evidence type="ECO:0000313" key="2">
    <source>
        <dbReference type="Proteomes" id="UP001054821"/>
    </source>
</evidence>